<dbReference type="OrthoDB" id="9800505at2"/>
<keyword evidence="11" id="KW-1185">Reference proteome</keyword>
<dbReference type="GO" id="GO:0006879">
    <property type="term" value="P:intracellular iron ion homeostasis"/>
    <property type="evidence" value="ECO:0007669"/>
    <property type="project" value="UniProtKB-KW"/>
</dbReference>
<feature type="binding site" evidence="8">
    <location>
        <position position="50"/>
    </location>
    <ligand>
        <name>Fe cation</name>
        <dbReference type="ChEBI" id="CHEBI:24875"/>
        <label>3</label>
    </ligand>
</feature>
<dbReference type="InterPro" id="IPR012347">
    <property type="entry name" value="Ferritin-like"/>
</dbReference>
<dbReference type="EC" id="1.16.3.1" evidence="7"/>
<comment type="similarity">
    <text evidence="2 7">Belongs to the bacterioferritin family.</text>
</comment>
<dbReference type="GO" id="GO:0020037">
    <property type="term" value="F:heme binding"/>
    <property type="evidence" value="ECO:0007669"/>
    <property type="project" value="TreeGrafter"/>
</dbReference>
<dbReference type="RefSeq" id="WP_119061713.1">
    <property type="nucleotide sequence ID" value="NZ_QXDF01000001.1"/>
</dbReference>
<feature type="binding site" evidence="8">
    <location>
        <position position="51"/>
    </location>
    <ligand>
        <name>Fe cation</name>
        <dbReference type="ChEBI" id="CHEBI:24875"/>
        <label>2</label>
    </ligand>
</feature>
<evidence type="ECO:0000256" key="5">
    <source>
        <dbReference type="ARBA" id="ARBA00022723"/>
    </source>
</evidence>
<evidence type="ECO:0000256" key="6">
    <source>
        <dbReference type="ARBA" id="ARBA00023004"/>
    </source>
</evidence>
<feature type="binding site" evidence="8">
    <location>
        <position position="54"/>
    </location>
    <ligand>
        <name>Fe cation</name>
        <dbReference type="ChEBI" id="CHEBI:24875"/>
        <label>1</label>
    </ligand>
</feature>
<dbReference type="EMBL" id="QXDF01000001">
    <property type="protein sequence ID" value="RIA55355.1"/>
    <property type="molecule type" value="Genomic_DNA"/>
</dbReference>
<evidence type="ECO:0000313" key="11">
    <source>
        <dbReference type="Proteomes" id="UP000266273"/>
    </source>
</evidence>
<comment type="caution">
    <text evidence="10">The sequence shown here is derived from an EMBL/GenBank/DDBJ whole genome shotgun (WGS) entry which is preliminary data.</text>
</comment>
<dbReference type="GO" id="GO:0005829">
    <property type="term" value="C:cytosol"/>
    <property type="evidence" value="ECO:0007669"/>
    <property type="project" value="TreeGrafter"/>
</dbReference>
<feature type="domain" description="Ferritin-like diiron" evidence="9">
    <location>
        <begin position="1"/>
        <end position="145"/>
    </location>
</feature>
<dbReference type="PRINTS" id="PR00601">
    <property type="entry name" value="BACFERRITIN"/>
</dbReference>
<comment type="cofactor">
    <cofactor evidence="1">
        <name>heme b</name>
        <dbReference type="ChEBI" id="CHEBI:60344"/>
    </cofactor>
</comment>
<comment type="catalytic activity">
    <reaction evidence="7">
        <text>4 Fe(2+) + O2 + 4 H(+) = 4 Fe(3+) + 2 H2O</text>
        <dbReference type="Rhea" id="RHEA:11148"/>
        <dbReference type="ChEBI" id="CHEBI:15377"/>
        <dbReference type="ChEBI" id="CHEBI:15378"/>
        <dbReference type="ChEBI" id="CHEBI:15379"/>
        <dbReference type="ChEBI" id="CHEBI:29033"/>
        <dbReference type="ChEBI" id="CHEBI:29034"/>
        <dbReference type="EC" id="1.16.3.1"/>
    </reaction>
</comment>
<gene>
    <name evidence="10" type="ORF">BXY53_0417</name>
</gene>
<dbReference type="NCBIfam" id="TIGR00754">
    <property type="entry name" value="bfr"/>
    <property type="match status" value="1"/>
</dbReference>
<feature type="binding site" evidence="8">
    <location>
        <position position="130"/>
    </location>
    <ligand>
        <name>Fe cation</name>
        <dbReference type="ChEBI" id="CHEBI:24875"/>
        <label>2</label>
    </ligand>
</feature>
<dbReference type="InterPro" id="IPR008331">
    <property type="entry name" value="Ferritin_DPS_dom"/>
</dbReference>
<dbReference type="Pfam" id="PF00210">
    <property type="entry name" value="Ferritin"/>
    <property type="match status" value="1"/>
</dbReference>
<dbReference type="GO" id="GO:0004322">
    <property type="term" value="F:ferroxidase activity"/>
    <property type="evidence" value="ECO:0007669"/>
    <property type="project" value="UniProtKB-EC"/>
</dbReference>
<evidence type="ECO:0000256" key="4">
    <source>
        <dbReference type="ARBA" id="ARBA00022617"/>
    </source>
</evidence>
<keyword evidence="5 7" id="KW-0479">Metal-binding</keyword>
<feature type="binding site" evidence="8">
    <location>
        <position position="18"/>
    </location>
    <ligand>
        <name>Fe cation</name>
        <dbReference type="ChEBI" id="CHEBI:24875"/>
        <label>1</label>
    </ligand>
</feature>
<dbReference type="Proteomes" id="UP000266273">
    <property type="component" value="Unassembled WGS sequence"/>
</dbReference>
<dbReference type="GO" id="GO:0006826">
    <property type="term" value="P:iron ion transport"/>
    <property type="evidence" value="ECO:0007669"/>
    <property type="project" value="InterPro"/>
</dbReference>
<reference evidence="10 11" key="1">
    <citation type="submission" date="2018-08" db="EMBL/GenBank/DDBJ databases">
        <title>Genomic Encyclopedia of Archaeal and Bacterial Type Strains, Phase II (KMG-II): from individual species to whole genera.</title>
        <authorList>
            <person name="Goeker M."/>
        </authorList>
    </citation>
    <scope>NUCLEOTIDE SEQUENCE [LARGE SCALE GENOMIC DNA]</scope>
    <source>
        <strain evidence="10 11">DSM 5002</strain>
    </source>
</reference>
<dbReference type="CDD" id="cd00907">
    <property type="entry name" value="Bacterioferritin"/>
    <property type="match status" value="1"/>
</dbReference>
<protein>
    <recommendedName>
        <fullName evidence="7">Bacterioferritin</fullName>
        <ecNumber evidence="7">1.16.3.1</ecNumber>
    </recommendedName>
</protein>
<dbReference type="PANTHER" id="PTHR30295:SF0">
    <property type="entry name" value="BACTERIOFERRITIN"/>
    <property type="match status" value="1"/>
</dbReference>
<feature type="binding site" evidence="8">
    <location>
        <position position="127"/>
    </location>
    <ligand>
        <name>Fe cation</name>
        <dbReference type="ChEBI" id="CHEBI:24875"/>
        <label>1</label>
    </ligand>
</feature>
<dbReference type="PROSITE" id="PS50905">
    <property type="entry name" value="FERRITIN_LIKE"/>
    <property type="match status" value="1"/>
</dbReference>
<feature type="binding site" evidence="8">
    <location>
        <position position="94"/>
    </location>
    <ligand>
        <name>Fe cation</name>
        <dbReference type="ChEBI" id="CHEBI:24875"/>
        <label>2</label>
    </ligand>
</feature>
<keyword evidence="4" id="KW-0349">Heme</keyword>
<sequence length="164" mass="18967">MKGEEVVLEHLQKALTMEFTAAHQYMLHSHVLKDWGLDGLSEKMNEEMQEEQGHANMLIERMLFLEGDPDMTSMNKVNRAQTLRDMFEADLRDEHEARKFYTQAAQACQEAGDLVSRDLFTNLVHDEEGHIEWLETQLGLLDRLGEQGYTQLQIRKSGGDEDEE</sequence>
<name>A0A397Q6C1_9HYPH</name>
<dbReference type="InterPro" id="IPR009040">
    <property type="entry name" value="Ferritin-like_diiron"/>
</dbReference>
<keyword evidence="3 7" id="KW-0409">Iron storage</keyword>
<feature type="binding site" evidence="8">
    <location>
        <position position="51"/>
    </location>
    <ligand>
        <name>Fe cation</name>
        <dbReference type="ChEBI" id="CHEBI:24875"/>
        <label>1</label>
    </ligand>
</feature>
<evidence type="ECO:0000256" key="8">
    <source>
        <dbReference type="PIRSR" id="PIRSR002560-1"/>
    </source>
</evidence>
<dbReference type="SUPFAM" id="SSF47240">
    <property type="entry name" value="Ferritin-like"/>
    <property type="match status" value="1"/>
</dbReference>
<evidence type="ECO:0000256" key="3">
    <source>
        <dbReference type="ARBA" id="ARBA00022434"/>
    </source>
</evidence>
<dbReference type="InterPro" id="IPR002024">
    <property type="entry name" value="Bacterioferritin"/>
</dbReference>
<evidence type="ECO:0000256" key="7">
    <source>
        <dbReference type="PIRNR" id="PIRNR002560"/>
    </source>
</evidence>
<comment type="function">
    <text evidence="7">Iron-storage protein, whose ferroxidase center binds Fe(2+), oxidizes it using dioxygen to Fe(3+), and participates in the subsequent Fe(3+) oxide mineral core formation within the central cavity of the BFR protein shell.</text>
</comment>
<keyword evidence="6 7" id="KW-0408">Iron</keyword>
<dbReference type="AlphaFoldDB" id="A0A397Q6C1"/>
<dbReference type="Gene3D" id="1.20.1260.10">
    <property type="match status" value="1"/>
</dbReference>
<evidence type="ECO:0000256" key="1">
    <source>
        <dbReference type="ARBA" id="ARBA00001970"/>
    </source>
</evidence>
<evidence type="ECO:0000256" key="2">
    <source>
        <dbReference type="ARBA" id="ARBA00008093"/>
    </source>
</evidence>
<dbReference type="PANTHER" id="PTHR30295">
    <property type="entry name" value="BACTERIOFERRITIN"/>
    <property type="match status" value="1"/>
</dbReference>
<evidence type="ECO:0000259" key="9">
    <source>
        <dbReference type="PROSITE" id="PS50905"/>
    </source>
</evidence>
<proteinExistence type="inferred from homology"/>
<feature type="binding site" evidence="8">
    <location>
        <position position="127"/>
    </location>
    <ligand>
        <name>Fe cation</name>
        <dbReference type="ChEBI" id="CHEBI:24875"/>
        <label>2</label>
    </ligand>
</feature>
<evidence type="ECO:0000313" key="10">
    <source>
        <dbReference type="EMBL" id="RIA55355.1"/>
    </source>
</evidence>
<dbReference type="GO" id="GO:0008199">
    <property type="term" value="F:ferric iron binding"/>
    <property type="evidence" value="ECO:0007669"/>
    <property type="project" value="InterPro"/>
</dbReference>
<dbReference type="PIRSF" id="PIRSF002560">
    <property type="entry name" value="Bacterioferritin"/>
    <property type="match status" value="1"/>
</dbReference>
<accession>A0A397Q6C1</accession>
<dbReference type="InterPro" id="IPR009078">
    <property type="entry name" value="Ferritin-like_SF"/>
</dbReference>
<organism evidence="10 11">
    <name type="scientific">Dichotomicrobium thermohalophilum</name>
    <dbReference type="NCBI Taxonomy" id="933063"/>
    <lineage>
        <taxon>Bacteria</taxon>
        <taxon>Pseudomonadati</taxon>
        <taxon>Pseudomonadota</taxon>
        <taxon>Alphaproteobacteria</taxon>
        <taxon>Hyphomicrobiales</taxon>
        <taxon>Hyphomicrobiaceae</taxon>
        <taxon>Dichotomicrobium</taxon>
    </lineage>
</organism>